<feature type="active site" description="Proton acceptor" evidence="14">
    <location>
        <position position="319"/>
    </location>
</feature>
<reference evidence="17 18" key="1">
    <citation type="submission" date="2019-01" db="EMBL/GenBank/DDBJ databases">
        <title>Draft Genome and Complete Hox-Cluster Characterization of the Sterlet Sturgeon (Acipenser ruthenus).</title>
        <authorList>
            <person name="Wei Q."/>
        </authorList>
    </citation>
    <scope>NUCLEOTIDE SEQUENCE [LARGE SCALE GENOMIC DNA]</scope>
    <source>
        <strain evidence="17">WHYD16114868_AA</strain>
        <tissue evidence="17">Blood</tissue>
    </source>
</reference>
<feature type="binding site" evidence="16">
    <location>
        <begin position="175"/>
        <end position="177"/>
    </location>
    <ligand>
        <name>beta-D-galactose</name>
        <dbReference type="ChEBI" id="CHEBI:27667"/>
    </ligand>
</feature>
<evidence type="ECO:0000313" key="18">
    <source>
        <dbReference type="Proteomes" id="UP000289886"/>
    </source>
</evidence>
<evidence type="ECO:0000256" key="9">
    <source>
        <dbReference type="ARBA" id="ARBA00022553"/>
    </source>
</evidence>
<comment type="subunit">
    <text evidence="7 13">Monomer.</text>
</comment>
<evidence type="ECO:0000256" key="10">
    <source>
        <dbReference type="ARBA" id="ARBA00023235"/>
    </source>
</evidence>
<dbReference type="InterPro" id="IPR008183">
    <property type="entry name" value="Aldose_1/G6P_1-epimerase"/>
</dbReference>
<dbReference type="PANTHER" id="PTHR10091:SF0">
    <property type="entry name" value="GALACTOSE MUTAROTASE"/>
    <property type="match status" value="1"/>
</dbReference>
<dbReference type="AlphaFoldDB" id="A0A662YZ29"/>
<dbReference type="GO" id="GO:0004034">
    <property type="term" value="F:aldose 1-epimerase activity"/>
    <property type="evidence" value="ECO:0007669"/>
    <property type="project" value="UniProtKB-EC"/>
</dbReference>
<dbReference type="GO" id="GO:0030246">
    <property type="term" value="F:carbohydrate binding"/>
    <property type="evidence" value="ECO:0007669"/>
    <property type="project" value="InterPro"/>
</dbReference>
<dbReference type="Gene3D" id="2.70.98.10">
    <property type="match status" value="1"/>
</dbReference>
<feature type="binding site" evidence="16">
    <location>
        <begin position="80"/>
        <end position="81"/>
    </location>
    <ligand>
        <name>beta-D-galactose</name>
        <dbReference type="ChEBI" id="CHEBI:27667"/>
    </ligand>
</feature>
<dbReference type="NCBIfam" id="NF008277">
    <property type="entry name" value="PRK11055.1"/>
    <property type="match status" value="1"/>
</dbReference>
<evidence type="ECO:0000256" key="14">
    <source>
        <dbReference type="PIRSR" id="PIRSR005096-1"/>
    </source>
</evidence>
<evidence type="ECO:0000256" key="2">
    <source>
        <dbReference type="ARBA" id="ARBA00001712"/>
    </source>
</evidence>
<dbReference type="InterPro" id="IPR014718">
    <property type="entry name" value="GH-type_carb-bd"/>
</dbReference>
<evidence type="ECO:0000256" key="7">
    <source>
        <dbReference type="ARBA" id="ARBA00011245"/>
    </source>
</evidence>
<comment type="catalytic activity">
    <reaction evidence="1 13">
        <text>alpha-D-glucose = beta-D-glucose</text>
        <dbReference type="Rhea" id="RHEA:10264"/>
        <dbReference type="ChEBI" id="CHEBI:15903"/>
        <dbReference type="ChEBI" id="CHEBI:17925"/>
        <dbReference type="EC" id="5.1.3.3"/>
    </reaction>
</comment>
<evidence type="ECO:0000256" key="5">
    <source>
        <dbReference type="ARBA" id="ARBA00005028"/>
    </source>
</evidence>
<organism evidence="17 18">
    <name type="scientific">Acipenser ruthenus</name>
    <name type="common">Sterlet sturgeon</name>
    <dbReference type="NCBI Taxonomy" id="7906"/>
    <lineage>
        <taxon>Eukaryota</taxon>
        <taxon>Metazoa</taxon>
        <taxon>Chordata</taxon>
        <taxon>Craniata</taxon>
        <taxon>Vertebrata</taxon>
        <taxon>Euteleostomi</taxon>
        <taxon>Actinopterygii</taxon>
        <taxon>Chondrostei</taxon>
        <taxon>Acipenseriformes</taxon>
        <taxon>Acipenseridae</taxon>
        <taxon>Acipenser</taxon>
    </lineage>
</organism>
<keyword evidence="8" id="KW-0963">Cytoplasm</keyword>
<evidence type="ECO:0000256" key="6">
    <source>
        <dbReference type="ARBA" id="ARBA00006206"/>
    </source>
</evidence>
<dbReference type="EMBL" id="SCEB01000060">
    <property type="protein sequence ID" value="RXN01307.1"/>
    <property type="molecule type" value="Genomic_DNA"/>
</dbReference>
<comment type="function">
    <text evidence="12">Mutarotase that catalyzes the interconversion of beta-D-galactose and alpha-D-galactose during galactose metabolism. Beta-D-galactose is metabolized in the liver into glucose 1-phosphate, the primary metabolic fuel, by the action of four enzymes that constitute the Leloir pathway: GALM, GALK1 (galactokinase), GALT (galactose-1-phosphate uridylyltransferase) and GALE (UDP-galactose-4'-epimerase). Involved in the maintenance of the equilibrium between the beta- and alpha-anomers of galactose, therefore ensuring a sufficient supply of the alpha-anomer for GALK1. Also active on D-glucose although shows a preference for galactose over glucose.</text>
</comment>
<dbReference type="Pfam" id="PF01263">
    <property type="entry name" value="Aldose_epim"/>
    <property type="match status" value="1"/>
</dbReference>
<keyword evidence="10 13" id="KW-0413">Isomerase</keyword>
<accession>A0A662YZ29</accession>
<dbReference type="CDD" id="cd09019">
    <property type="entry name" value="galactose_mutarotase_like"/>
    <property type="match status" value="1"/>
</dbReference>
<evidence type="ECO:0000256" key="16">
    <source>
        <dbReference type="PIRSR" id="PIRSR005096-3"/>
    </source>
</evidence>
<dbReference type="FunFam" id="2.70.98.10:FF:000003">
    <property type="entry name" value="Aldose 1-epimerase"/>
    <property type="match status" value="1"/>
</dbReference>
<dbReference type="InterPro" id="IPR018052">
    <property type="entry name" value="Ald1_epimerase_CS"/>
</dbReference>
<evidence type="ECO:0000256" key="12">
    <source>
        <dbReference type="ARBA" id="ARBA00045743"/>
    </source>
</evidence>
<evidence type="ECO:0000256" key="4">
    <source>
        <dbReference type="ARBA" id="ARBA00004947"/>
    </source>
</evidence>
<evidence type="ECO:0000256" key="11">
    <source>
        <dbReference type="ARBA" id="ARBA00023277"/>
    </source>
</evidence>
<dbReference type="UniPathway" id="UPA00214"/>
<dbReference type="PROSITE" id="PS00545">
    <property type="entry name" value="ALDOSE_1_EPIMERASE"/>
    <property type="match status" value="1"/>
</dbReference>
<evidence type="ECO:0000256" key="13">
    <source>
        <dbReference type="PIRNR" id="PIRNR005096"/>
    </source>
</evidence>
<protein>
    <recommendedName>
        <fullName evidence="13">Aldose 1-epimerase</fullName>
        <ecNumber evidence="13">5.1.3.3</ecNumber>
    </recommendedName>
</protein>
<comment type="subcellular location">
    <subcellularLocation>
        <location evidence="3">Cytoplasm</location>
    </subcellularLocation>
</comment>
<dbReference type="InterPro" id="IPR015443">
    <property type="entry name" value="Aldose_1-epimerase"/>
</dbReference>
<dbReference type="GO" id="GO:0006006">
    <property type="term" value="P:glucose metabolic process"/>
    <property type="evidence" value="ECO:0007669"/>
    <property type="project" value="TreeGrafter"/>
</dbReference>
<evidence type="ECO:0000256" key="3">
    <source>
        <dbReference type="ARBA" id="ARBA00004496"/>
    </source>
</evidence>
<dbReference type="Proteomes" id="UP000289886">
    <property type="component" value="Unassembled WGS sequence"/>
</dbReference>
<dbReference type="GO" id="GO:0033499">
    <property type="term" value="P:galactose catabolic process via UDP-galactose, Leloir pathway"/>
    <property type="evidence" value="ECO:0007669"/>
    <property type="project" value="TreeGrafter"/>
</dbReference>
<dbReference type="UniPathway" id="UPA00242"/>
<feature type="binding site" evidence="15">
    <location>
        <position position="251"/>
    </location>
    <ligand>
        <name>beta-D-galactose</name>
        <dbReference type="ChEBI" id="CHEBI:27667"/>
    </ligand>
</feature>
<comment type="caution">
    <text evidence="17">The sequence shown here is derived from an EMBL/GenBank/DDBJ whole genome shotgun (WGS) entry which is preliminary data.</text>
</comment>
<comment type="similarity">
    <text evidence="6 13">Belongs to the aldose epimerase family.</text>
</comment>
<comment type="catalytic activity">
    <reaction evidence="2">
        <text>alpha-D-galactose = beta-D-galactose</text>
        <dbReference type="Rhea" id="RHEA:28675"/>
        <dbReference type="ChEBI" id="CHEBI:27667"/>
        <dbReference type="ChEBI" id="CHEBI:28061"/>
        <dbReference type="EC" id="5.1.3.3"/>
    </reaction>
    <physiologicalReaction direction="right-to-left" evidence="2">
        <dbReference type="Rhea" id="RHEA:28677"/>
    </physiologicalReaction>
</comment>
<comment type="pathway">
    <text evidence="4">Carbohydrate metabolism; galactose metabolism.</text>
</comment>
<keyword evidence="11 13" id="KW-0119">Carbohydrate metabolism</keyword>
<feature type="active site" description="Proton donor" evidence="14">
    <location>
        <position position="175"/>
    </location>
</feature>
<keyword evidence="9" id="KW-0597">Phosphoprotein</keyword>
<dbReference type="EC" id="5.1.3.3" evidence="13"/>
<evidence type="ECO:0000256" key="8">
    <source>
        <dbReference type="ARBA" id="ARBA00022490"/>
    </source>
</evidence>
<evidence type="ECO:0000256" key="15">
    <source>
        <dbReference type="PIRSR" id="PIRSR005096-2"/>
    </source>
</evidence>
<dbReference type="SUPFAM" id="SSF74650">
    <property type="entry name" value="Galactose mutarotase-like"/>
    <property type="match status" value="1"/>
</dbReference>
<keyword evidence="18" id="KW-1185">Reference proteome</keyword>
<name>A0A662YZ29_ACIRT</name>
<comment type="pathway">
    <text evidence="5 13">Carbohydrate metabolism; hexose metabolism.</text>
</comment>
<dbReference type="InterPro" id="IPR011013">
    <property type="entry name" value="Gal_mutarotase_sf_dom"/>
</dbReference>
<dbReference type="InterPro" id="IPR047215">
    <property type="entry name" value="Galactose_mutarotase-like"/>
</dbReference>
<gene>
    <name evidence="17" type="ORF">EOD39_7218</name>
</gene>
<evidence type="ECO:0000256" key="1">
    <source>
        <dbReference type="ARBA" id="ARBA00001614"/>
    </source>
</evidence>
<dbReference type="PANTHER" id="PTHR10091">
    <property type="entry name" value="ALDOSE-1-EPIMERASE"/>
    <property type="match status" value="1"/>
</dbReference>
<dbReference type="PIRSF" id="PIRSF005096">
    <property type="entry name" value="GALM"/>
    <property type="match status" value="1"/>
</dbReference>
<proteinExistence type="inferred from homology"/>
<sequence>MTEVTKDACESLPGGGTVEKFQLKSESVTMEIISLGCIITALKTKDKTGKINDIVLGFDNPEGYLANPRFFGAVVGRVANRIAKGKFTVNGKEYQLAINNGPNAIHGGLKGFDKAIWTPEALPSGVRFSLTSADGEEGFPGELKVWVTYILEGEMLTINYRAQTTKSTPINLTNHSYFNLAGHKRIPFCFVQGTPDIYDHEVSIMAEAYLPVDDTMIPTGEVKPVQDSPFDLRKPVQIGQRLKKLPGLGFDHNFCLSTTKEQQKQQQLCARVYHPPSGRVLEVGTSQPGVQFYTANFLDSSLKGKGGAVYPKHSAFCLETQNWPDAVNKVCATQSEQNKNGKISSVNCS</sequence>
<evidence type="ECO:0000313" key="17">
    <source>
        <dbReference type="EMBL" id="RXN01307.1"/>
    </source>
</evidence>
<dbReference type="GO" id="GO:0005737">
    <property type="term" value="C:cytoplasm"/>
    <property type="evidence" value="ECO:0007669"/>
    <property type="project" value="UniProtKB-SubCell"/>
</dbReference>